<comment type="caution">
    <text evidence="2">The sequence shown here is derived from an EMBL/GenBank/DDBJ whole genome shotgun (WGS) entry which is preliminary data.</text>
</comment>
<accession>K2QIU0</accession>
<dbReference type="EMBL" id="AHHD01000569">
    <property type="protein sequence ID" value="EKG09766.1"/>
    <property type="molecule type" value="Genomic_DNA"/>
</dbReference>
<reference evidence="2 3" key="1">
    <citation type="journal article" date="2012" name="BMC Genomics">
        <title>Tools to kill: Genome of one of the most destructive plant pathogenic fungi Macrophomina phaseolina.</title>
        <authorList>
            <person name="Islam M.S."/>
            <person name="Haque M.S."/>
            <person name="Islam M.M."/>
            <person name="Emdad E.M."/>
            <person name="Halim A."/>
            <person name="Hossen Q.M.M."/>
            <person name="Hossain M.Z."/>
            <person name="Ahmed B."/>
            <person name="Rahim S."/>
            <person name="Rahman M.S."/>
            <person name="Alam M.M."/>
            <person name="Hou S."/>
            <person name="Wan X."/>
            <person name="Saito J.A."/>
            <person name="Alam M."/>
        </authorList>
    </citation>
    <scope>NUCLEOTIDE SEQUENCE [LARGE SCALE GENOMIC DNA]</scope>
    <source>
        <strain evidence="2 3">MS6</strain>
    </source>
</reference>
<proteinExistence type="predicted"/>
<protein>
    <submittedName>
        <fullName evidence="2">Uncharacterized protein</fullName>
    </submittedName>
</protein>
<evidence type="ECO:0000313" key="3">
    <source>
        <dbReference type="Proteomes" id="UP000007129"/>
    </source>
</evidence>
<dbReference type="VEuPathDB" id="FungiDB:MPH_13199"/>
<name>K2QIU0_MACPH</name>
<evidence type="ECO:0000313" key="2">
    <source>
        <dbReference type="EMBL" id="EKG09766.1"/>
    </source>
</evidence>
<dbReference type="HOGENOM" id="CLU_1806545_0_0_1"/>
<feature type="region of interest" description="Disordered" evidence="1">
    <location>
        <begin position="1"/>
        <end position="46"/>
    </location>
</feature>
<sequence length="143" mass="15421">MQKGIMVAPIKGKNTNSDRNGGGRSQHLGQELRGKAAVAETDNKRGLKQLAMKKGRTEGQIAESESTMERIEAVKGSKVNNGAGAPGTSKGRQHRRESMENGRRSGGHIVTTGQGNRDRNNLAGSGQEYAWDPFASGHFKYWG</sequence>
<dbReference type="Proteomes" id="UP000007129">
    <property type="component" value="Unassembled WGS sequence"/>
</dbReference>
<dbReference type="InParanoid" id="K2QIU0"/>
<organism evidence="2 3">
    <name type="scientific">Macrophomina phaseolina (strain MS6)</name>
    <name type="common">Charcoal rot fungus</name>
    <dbReference type="NCBI Taxonomy" id="1126212"/>
    <lineage>
        <taxon>Eukaryota</taxon>
        <taxon>Fungi</taxon>
        <taxon>Dikarya</taxon>
        <taxon>Ascomycota</taxon>
        <taxon>Pezizomycotina</taxon>
        <taxon>Dothideomycetes</taxon>
        <taxon>Dothideomycetes incertae sedis</taxon>
        <taxon>Botryosphaeriales</taxon>
        <taxon>Botryosphaeriaceae</taxon>
        <taxon>Macrophomina</taxon>
    </lineage>
</organism>
<evidence type="ECO:0000256" key="1">
    <source>
        <dbReference type="SAM" id="MobiDB-lite"/>
    </source>
</evidence>
<dbReference type="AlphaFoldDB" id="K2QIU0"/>
<feature type="region of interest" description="Disordered" evidence="1">
    <location>
        <begin position="74"/>
        <end position="128"/>
    </location>
</feature>
<gene>
    <name evidence="2" type="ORF">MPH_13199</name>
</gene>